<name>A0AAN0ME25_9RHOB</name>
<dbReference type="Gene3D" id="3.10.450.50">
    <property type="match status" value="1"/>
</dbReference>
<keyword evidence="3" id="KW-1185">Reference proteome</keyword>
<organism evidence="2 3">
    <name type="scientific">Yoonia rhodophyticola</name>
    <dbReference type="NCBI Taxonomy" id="3137370"/>
    <lineage>
        <taxon>Bacteria</taxon>
        <taxon>Pseudomonadati</taxon>
        <taxon>Pseudomonadota</taxon>
        <taxon>Alphaproteobacteria</taxon>
        <taxon>Rhodobacterales</taxon>
        <taxon>Paracoccaceae</taxon>
        <taxon>Yoonia</taxon>
    </lineage>
</organism>
<dbReference type="KEGG" id="yrh:AABB31_11490"/>
<dbReference type="InterPro" id="IPR032710">
    <property type="entry name" value="NTF2-like_dom_sf"/>
</dbReference>
<evidence type="ECO:0000313" key="3">
    <source>
        <dbReference type="Proteomes" id="UP001470809"/>
    </source>
</evidence>
<dbReference type="RefSeq" id="WP_342078696.1">
    <property type="nucleotide sequence ID" value="NZ_CP151767.2"/>
</dbReference>
<dbReference type="Proteomes" id="UP001470809">
    <property type="component" value="Chromosome"/>
</dbReference>
<dbReference type="InterPro" id="IPR037401">
    <property type="entry name" value="SnoaL-like"/>
</dbReference>
<protein>
    <submittedName>
        <fullName evidence="2">Nuclear transport factor 2 family protein</fullName>
    </submittedName>
</protein>
<evidence type="ECO:0000259" key="1">
    <source>
        <dbReference type="Pfam" id="PF12680"/>
    </source>
</evidence>
<accession>A0AAN0ME25</accession>
<reference evidence="2" key="1">
    <citation type="submission" date="2024-08" db="EMBL/GenBank/DDBJ databases">
        <title>Phylogenomic analyses of a clade within the roseobacter group suggest taxonomic reassignments of species of the genera Aestuariivita, Citreicella, Loktanella, Nautella, Pelagibaca, Ruegeria, Thalassobius, Thiobacimonas and Tropicibacter, and the proposal o.</title>
        <authorList>
            <person name="Jeon C.O."/>
        </authorList>
    </citation>
    <scope>NUCLEOTIDE SEQUENCE</scope>
    <source>
        <strain evidence="2">SS1-5</strain>
    </source>
</reference>
<feature type="domain" description="SnoaL-like" evidence="1">
    <location>
        <begin position="22"/>
        <end position="112"/>
    </location>
</feature>
<gene>
    <name evidence="2" type="ORF">AABB31_11490</name>
</gene>
<dbReference type="EMBL" id="CP151767">
    <property type="protein sequence ID" value="WZU69403.1"/>
    <property type="molecule type" value="Genomic_DNA"/>
</dbReference>
<dbReference type="SUPFAM" id="SSF54427">
    <property type="entry name" value="NTF2-like"/>
    <property type="match status" value="1"/>
</dbReference>
<dbReference type="Pfam" id="PF12680">
    <property type="entry name" value="SnoaL_2"/>
    <property type="match status" value="1"/>
</dbReference>
<sequence length="123" mass="13063">MHSMPLEITNFFLAMQAGPSGLRMLQDMFAPDAEYSEPFSGQSAPHKGPAAIIAAFEASRTADFDDSVIHLGAVNVQGEVITVDWTCYSRAIPGGQGSGSNVFVIRDGKIASLTTTLKMDGQP</sequence>
<evidence type="ECO:0000313" key="2">
    <source>
        <dbReference type="EMBL" id="WZU69403.1"/>
    </source>
</evidence>
<dbReference type="AlphaFoldDB" id="A0AAN0ME25"/>
<proteinExistence type="predicted"/>